<evidence type="ECO:0000256" key="3">
    <source>
        <dbReference type="ARBA" id="ARBA00022801"/>
    </source>
</evidence>
<dbReference type="SUPFAM" id="SSF49899">
    <property type="entry name" value="Concanavalin A-like lectins/glucanases"/>
    <property type="match status" value="1"/>
</dbReference>
<gene>
    <name evidence="8" type="ORF">ACFFH7_02670</name>
</gene>
<dbReference type="Gene3D" id="2.60.120.200">
    <property type="match status" value="1"/>
</dbReference>
<dbReference type="SUPFAM" id="SSF51445">
    <property type="entry name" value="(Trans)glycosidases"/>
    <property type="match status" value="1"/>
</dbReference>
<dbReference type="InterPro" id="IPR013320">
    <property type="entry name" value="ConA-like_dom_sf"/>
</dbReference>
<dbReference type="SUPFAM" id="SSF51011">
    <property type="entry name" value="Glycosyl hydrolase domain"/>
    <property type="match status" value="1"/>
</dbReference>
<dbReference type="Gene3D" id="3.20.20.70">
    <property type="entry name" value="Aldolase class I"/>
    <property type="match status" value="1"/>
</dbReference>
<dbReference type="PANTHER" id="PTHR11452">
    <property type="entry name" value="ALPHA-GALACTOSIDASE/ALPHA-N-ACETYLGALACTOSAMINIDASE"/>
    <property type="match status" value="1"/>
</dbReference>
<evidence type="ECO:0000256" key="1">
    <source>
        <dbReference type="ARBA" id="ARBA00009743"/>
    </source>
</evidence>
<dbReference type="EC" id="3.2.1.22" evidence="5"/>
<evidence type="ECO:0000259" key="7">
    <source>
        <dbReference type="Pfam" id="PF17801"/>
    </source>
</evidence>
<keyword evidence="9" id="KW-1185">Reference proteome</keyword>
<evidence type="ECO:0000256" key="2">
    <source>
        <dbReference type="ARBA" id="ARBA00022729"/>
    </source>
</evidence>
<dbReference type="Gene3D" id="2.60.40.1180">
    <property type="entry name" value="Golgi alpha-mannosidase II"/>
    <property type="match status" value="1"/>
</dbReference>
<proteinExistence type="inferred from homology"/>
<feature type="chain" id="PRO_5046044512" description="Alpha-galactosidase" evidence="6">
    <location>
        <begin position="29"/>
        <end position="748"/>
    </location>
</feature>
<comment type="similarity">
    <text evidence="1 5">Belongs to the glycosyl hydrolase 27 family.</text>
</comment>
<dbReference type="Pfam" id="PF16499">
    <property type="entry name" value="Melibiase_2"/>
    <property type="match status" value="2"/>
</dbReference>
<comment type="catalytic activity">
    <reaction evidence="5">
        <text>Hydrolysis of terminal, non-reducing alpha-D-galactose residues in alpha-D-galactosides, including galactose oligosaccharides, galactomannans and galactolipids.</text>
        <dbReference type="EC" id="3.2.1.22"/>
    </reaction>
</comment>
<dbReference type="Proteomes" id="UP001589810">
    <property type="component" value="Unassembled WGS sequence"/>
</dbReference>
<dbReference type="EMBL" id="JBHLUD010000001">
    <property type="protein sequence ID" value="MFC0540363.1"/>
    <property type="molecule type" value="Genomic_DNA"/>
</dbReference>
<dbReference type="Pfam" id="PF17801">
    <property type="entry name" value="Melibiase_C"/>
    <property type="match status" value="1"/>
</dbReference>
<dbReference type="InterPro" id="IPR002241">
    <property type="entry name" value="Glyco_hydro_27"/>
</dbReference>
<accession>A0ABV6MJA4</accession>
<keyword evidence="2 6" id="KW-0732">Signal</keyword>
<dbReference type="CDD" id="cd14792">
    <property type="entry name" value="GH27"/>
    <property type="match status" value="1"/>
</dbReference>
<dbReference type="InterPro" id="IPR013780">
    <property type="entry name" value="Glyco_hydro_b"/>
</dbReference>
<evidence type="ECO:0000313" key="8">
    <source>
        <dbReference type="EMBL" id="MFC0540363.1"/>
    </source>
</evidence>
<sequence length="748" mass="78994">MRNRALTTALAALLAIGGLTAVAPQAVADAPTAKPPLGWSSWSFVRKNPTAAIIEAQAKAMKDSGLAKLGYQYVNIDDFWYQCPGAQGPNVDQYGRWVIDGTKFPAQGAKSGIQVTADYVHSLGLKFGLYMTPGISKQAVEQNSAIEGTPYHARDIATSFNEANYNCGGMVGIDFTKPGAQAFIDGWAKQFTSWGIDYLKLDGVGSQDPQDVEAWSKALASSGRKVHLELSNSLDINSAKTWQDYADGWRTGGDVECYCGPNDSSYPLTTWASVASRFDQVAAWAGIGGPKGFNDYDSLEIGNGANDGLTLDERKTQASLWSLASSPLFLGTDLTHLDTTDLSLLRNADVLAVDQDAIDAKRISGDADTQVFAKTERNGDVIVGLFNTANAPRAVSTTAAALGLPKAVDYSLQDLWSHDKTESTGTISTDVPAHGVALYRVRALHHADLLARPNTSVSLTWDAAGADPLKRTGVLEFVDNGSTPVTTVSLALKASSGATVTPATPASRSVVWPGEKVRIPFTVTIAASDKLFTTSTVNATADFRYVLGGSATLAAADSTTVNHPVTGPYKTFASTTAQFSQDGDRLGIQAQGADLWGSVNEYGAMYLPGKEHDGSTTIVRIDSQDDSNVWAKAGIMVRNDIGNANAGAGHVILAETPGNGFLLDWDSDGDGLLDQQASVASAVYPAWLKLTRTGTTFSGYYSTDGSNWILVGAGNVPSATATQDVGIYAISHAPRTTAEVDFSGFSTT</sequence>
<evidence type="ECO:0000256" key="5">
    <source>
        <dbReference type="RuleBase" id="RU361168"/>
    </source>
</evidence>
<keyword evidence="4 5" id="KW-0326">Glycosidase</keyword>
<evidence type="ECO:0000313" key="9">
    <source>
        <dbReference type="Proteomes" id="UP001589810"/>
    </source>
</evidence>
<feature type="domain" description="Alpha galactosidase C-terminal" evidence="7">
    <location>
        <begin position="367"/>
        <end position="441"/>
    </location>
</feature>
<keyword evidence="3 5" id="KW-0378">Hydrolase</keyword>
<reference evidence="8 9" key="1">
    <citation type="submission" date="2024-09" db="EMBL/GenBank/DDBJ databases">
        <authorList>
            <person name="Sun Q."/>
            <person name="Mori K."/>
        </authorList>
    </citation>
    <scope>NUCLEOTIDE SEQUENCE [LARGE SCALE GENOMIC DNA]</scope>
    <source>
        <strain evidence="8 9">TBRC 1432</strain>
    </source>
</reference>
<dbReference type="InterPro" id="IPR017853">
    <property type="entry name" value="GH"/>
</dbReference>
<feature type="signal peptide" evidence="6">
    <location>
        <begin position="1"/>
        <end position="28"/>
    </location>
</feature>
<dbReference type="PRINTS" id="PR00740">
    <property type="entry name" value="GLHYDRLASE27"/>
</dbReference>
<dbReference type="PANTHER" id="PTHR11452:SF33">
    <property type="entry name" value="ALPHA-GALACTOSIDASE 2"/>
    <property type="match status" value="1"/>
</dbReference>
<keyword evidence="5" id="KW-1015">Disulfide bond</keyword>
<dbReference type="InterPro" id="IPR013785">
    <property type="entry name" value="Aldolase_TIM"/>
</dbReference>
<dbReference type="InterPro" id="IPR041233">
    <property type="entry name" value="Melibiase_C"/>
</dbReference>
<dbReference type="RefSeq" id="WP_379793747.1">
    <property type="nucleotide sequence ID" value="NZ_JBHLUD010000001.1"/>
</dbReference>
<comment type="caution">
    <text evidence="8">The sequence shown here is derived from an EMBL/GenBank/DDBJ whole genome shotgun (WGS) entry which is preliminary data.</text>
</comment>
<evidence type="ECO:0000256" key="6">
    <source>
        <dbReference type="SAM" id="SignalP"/>
    </source>
</evidence>
<name>A0ABV6MJA4_9PSEU</name>
<evidence type="ECO:0000256" key="4">
    <source>
        <dbReference type="ARBA" id="ARBA00023295"/>
    </source>
</evidence>
<organism evidence="8 9">
    <name type="scientific">Kutzneria chonburiensis</name>
    <dbReference type="NCBI Taxonomy" id="1483604"/>
    <lineage>
        <taxon>Bacteria</taxon>
        <taxon>Bacillati</taxon>
        <taxon>Actinomycetota</taxon>
        <taxon>Actinomycetes</taxon>
        <taxon>Pseudonocardiales</taxon>
        <taxon>Pseudonocardiaceae</taxon>
        <taxon>Kutzneria</taxon>
    </lineage>
</organism>
<protein>
    <recommendedName>
        <fullName evidence="5">Alpha-galactosidase</fullName>
        <ecNumber evidence="5">3.2.1.22</ecNumber>
    </recommendedName>
    <alternativeName>
        <fullName evidence="5">Melibiase</fullName>
    </alternativeName>
</protein>